<dbReference type="Pfam" id="PF02770">
    <property type="entry name" value="Acyl-CoA_dh_M"/>
    <property type="match status" value="1"/>
</dbReference>
<dbReference type="Gene3D" id="1.20.140.10">
    <property type="entry name" value="Butyryl-CoA Dehydrogenase, subunit A, domain 3"/>
    <property type="match status" value="1"/>
</dbReference>
<dbReference type="FunFam" id="2.40.110.10:FF:000009">
    <property type="entry name" value="Acyl-CoA dehydrogenase"/>
    <property type="match status" value="1"/>
</dbReference>
<keyword evidence="17" id="KW-1185">Reference proteome</keyword>
<evidence type="ECO:0000256" key="12">
    <source>
        <dbReference type="RuleBase" id="RU362125"/>
    </source>
</evidence>
<dbReference type="EC" id="3.13.1.4" evidence="8"/>
<evidence type="ECO:0000256" key="9">
    <source>
        <dbReference type="ARBA" id="ARBA00067292"/>
    </source>
</evidence>
<dbReference type="InterPro" id="IPR006089">
    <property type="entry name" value="Acyl-CoA_DH_CS"/>
</dbReference>
<evidence type="ECO:0000259" key="14">
    <source>
        <dbReference type="Pfam" id="PF02770"/>
    </source>
</evidence>
<evidence type="ECO:0000256" key="11">
    <source>
        <dbReference type="ARBA" id="ARBA00075603"/>
    </source>
</evidence>
<evidence type="ECO:0000259" key="15">
    <source>
        <dbReference type="Pfam" id="PF02771"/>
    </source>
</evidence>
<dbReference type="InterPro" id="IPR006091">
    <property type="entry name" value="Acyl-CoA_Oxase/DH_mid-dom"/>
</dbReference>
<dbReference type="SUPFAM" id="SSF56645">
    <property type="entry name" value="Acyl-CoA dehydrogenase NM domain-like"/>
    <property type="match status" value="1"/>
</dbReference>
<accession>A0A0P1FVW4</accession>
<evidence type="ECO:0000256" key="7">
    <source>
        <dbReference type="ARBA" id="ARBA00066361"/>
    </source>
</evidence>
<dbReference type="Pfam" id="PF00441">
    <property type="entry name" value="Acyl-CoA_dh_1"/>
    <property type="match status" value="1"/>
</dbReference>
<dbReference type="PROSITE" id="PS00072">
    <property type="entry name" value="ACYL_COA_DH_1"/>
    <property type="match status" value="1"/>
</dbReference>
<comment type="cofactor">
    <cofactor evidence="1 12">
        <name>FAD</name>
        <dbReference type="ChEBI" id="CHEBI:57692"/>
    </cofactor>
</comment>
<keyword evidence="5 12" id="KW-0560">Oxidoreductase</keyword>
<protein>
    <recommendedName>
        <fullName evidence="10">3-sulfinopropanoyl-CoA desulfinase</fullName>
        <ecNumber evidence="7">1.3.8.11</ecNumber>
        <ecNumber evidence="8">3.13.1.4</ecNumber>
    </recommendedName>
    <alternativeName>
        <fullName evidence="11">3-sulfinopropionyl coenzyme A desulfinase</fullName>
    </alternativeName>
    <alternativeName>
        <fullName evidence="9">Cyclohexane-1-carbonyl-CoA dehydrogenase</fullName>
    </alternativeName>
</protein>
<evidence type="ECO:0000313" key="16">
    <source>
        <dbReference type="EMBL" id="CUH65236.1"/>
    </source>
</evidence>
<feature type="domain" description="Acyl-CoA dehydrogenase/oxidase N-terminal" evidence="15">
    <location>
        <begin position="5"/>
        <end position="117"/>
    </location>
</feature>
<dbReference type="InterPro" id="IPR036250">
    <property type="entry name" value="AcylCo_DH-like_C"/>
</dbReference>
<dbReference type="InterPro" id="IPR046373">
    <property type="entry name" value="Acyl-CoA_Oxase/DH_mid-dom_sf"/>
</dbReference>
<evidence type="ECO:0000259" key="13">
    <source>
        <dbReference type="Pfam" id="PF00441"/>
    </source>
</evidence>
<evidence type="ECO:0000256" key="10">
    <source>
        <dbReference type="ARBA" id="ARBA00068311"/>
    </source>
</evidence>
<dbReference type="SUPFAM" id="SSF47203">
    <property type="entry name" value="Acyl-CoA dehydrogenase C-terminal domain-like"/>
    <property type="match status" value="1"/>
</dbReference>
<keyword evidence="4 12" id="KW-0274">FAD</keyword>
<evidence type="ECO:0000256" key="5">
    <source>
        <dbReference type="ARBA" id="ARBA00023002"/>
    </source>
</evidence>
<evidence type="ECO:0000256" key="6">
    <source>
        <dbReference type="ARBA" id="ARBA00052938"/>
    </source>
</evidence>
<gene>
    <name evidence="16" type="primary">mmgC_4</name>
    <name evidence="16" type="ORF">TG4357_01750</name>
</gene>
<dbReference type="EC" id="1.3.8.11" evidence="7"/>
<dbReference type="OrthoDB" id="9775090at2"/>
<name>A0A0P1FVW4_THAGE</name>
<reference evidence="16" key="1">
    <citation type="submission" date="2015-09" db="EMBL/GenBank/DDBJ databases">
        <authorList>
            <consortium name="Swine Surveillance"/>
        </authorList>
    </citation>
    <scope>NUCLEOTIDE SEQUENCE [LARGE SCALE GENOMIC DNA]</scope>
    <source>
        <strain evidence="16">CECT 4357</strain>
    </source>
</reference>
<evidence type="ECO:0000256" key="1">
    <source>
        <dbReference type="ARBA" id="ARBA00001974"/>
    </source>
</evidence>
<dbReference type="Proteomes" id="UP000051587">
    <property type="component" value="Unassembled WGS sequence"/>
</dbReference>
<evidence type="ECO:0000256" key="4">
    <source>
        <dbReference type="ARBA" id="ARBA00022827"/>
    </source>
</evidence>
<evidence type="ECO:0000256" key="8">
    <source>
        <dbReference type="ARBA" id="ARBA00066461"/>
    </source>
</evidence>
<dbReference type="FunFam" id="1.10.540.10:FF:000002">
    <property type="entry name" value="Acyl-CoA dehydrogenase FadE19"/>
    <property type="match status" value="1"/>
</dbReference>
<dbReference type="InterPro" id="IPR013786">
    <property type="entry name" value="AcylCoA_DH/ox_N"/>
</dbReference>
<proteinExistence type="inferred from homology"/>
<keyword evidence="3 12" id="KW-0285">Flavoprotein</keyword>
<dbReference type="Gene3D" id="1.10.540.10">
    <property type="entry name" value="Acyl-CoA dehydrogenase/oxidase, N-terminal domain"/>
    <property type="match status" value="1"/>
</dbReference>
<feature type="domain" description="Acyl-CoA oxidase/dehydrogenase middle" evidence="14">
    <location>
        <begin position="121"/>
        <end position="216"/>
    </location>
</feature>
<organism evidence="16 17">
    <name type="scientific">Thalassovita gelatinovora</name>
    <name type="common">Thalassobius gelatinovorus</name>
    <dbReference type="NCBI Taxonomy" id="53501"/>
    <lineage>
        <taxon>Bacteria</taxon>
        <taxon>Pseudomonadati</taxon>
        <taxon>Pseudomonadota</taxon>
        <taxon>Alphaproteobacteria</taxon>
        <taxon>Rhodobacterales</taxon>
        <taxon>Roseobacteraceae</taxon>
        <taxon>Thalassovita</taxon>
    </lineage>
</organism>
<dbReference type="PROSITE" id="PS00073">
    <property type="entry name" value="ACYL_COA_DH_2"/>
    <property type="match status" value="1"/>
</dbReference>
<feature type="domain" description="Acyl-CoA dehydrogenase/oxidase C-terminal" evidence="13">
    <location>
        <begin position="228"/>
        <end position="376"/>
    </location>
</feature>
<dbReference type="Gene3D" id="2.40.110.10">
    <property type="entry name" value="Butyryl-CoA Dehydrogenase, subunit A, domain 2"/>
    <property type="match status" value="1"/>
</dbReference>
<evidence type="ECO:0000256" key="2">
    <source>
        <dbReference type="ARBA" id="ARBA00009347"/>
    </source>
</evidence>
<dbReference type="InterPro" id="IPR009075">
    <property type="entry name" value="AcylCo_DH/oxidase_C"/>
</dbReference>
<dbReference type="FunFam" id="1.20.140.10:FF:000004">
    <property type="entry name" value="Acyl-CoA dehydrogenase FadE25"/>
    <property type="match status" value="1"/>
</dbReference>
<dbReference type="Pfam" id="PF02771">
    <property type="entry name" value="Acyl-CoA_dh_N"/>
    <property type="match status" value="1"/>
</dbReference>
<sequence length="378" mass="40677">MTVLSEDQQMIQDMARGFARDVLAPGAAARDKSKTIEPEILTQMGELGFLGMTVPEELGGVGADYVSYALALIEIAAGDGAVSTVMSVHNAPFNAILQRYASPAQKEQVLRPATAGKFIGAFALTEPHAGSDASAIRSRARRDGDDYILNGEKAFITSGQIGEWVVVFARMEGSEGKSGITAFLVKTDTPGYHVTSVEEKLGQRCSDTCALRFEDMRVPVEMRIGEEGDGYRIALSSLETGRIGIASQSVGMAQAALDLAIDYAKDRQSFGQPLIAHQAVGFRLADARTELEAARQLVLNAARMKDAGIPCLTEAAMAKLFASEAAERIISAAIQTFGGYGYMQDFAVERIYRDARVCQIYEGTSDIQKLIITRALAR</sequence>
<dbReference type="PANTHER" id="PTHR43884:SF12">
    <property type="entry name" value="ISOVALERYL-COA DEHYDROGENASE, MITOCHONDRIAL-RELATED"/>
    <property type="match status" value="1"/>
</dbReference>
<dbReference type="PANTHER" id="PTHR43884">
    <property type="entry name" value="ACYL-COA DEHYDROGENASE"/>
    <property type="match status" value="1"/>
</dbReference>
<dbReference type="RefSeq" id="WP_058262494.1">
    <property type="nucleotide sequence ID" value="NZ_CP051181.1"/>
</dbReference>
<dbReference type="EMBL" id="CYSA01000016">
    <property type="protein sequence ID" value="CUH65236.1"/>
    <property type="molecule type" value="Genomic_DNA"/>
</dbReference>
<comment type="catalytic activity">
    <reaction evidence="6">
        <text>3-sulfinopropanoyl-CoA + H2O = propanoyl-CoA + sulfite + H(+)</text>
        <dbReference type="Rhea" id="RHEA:41624"/>
        <dbReference type="ChEBI" id="CHEBI:15377"/>
        <dbReference type="ChEBI" id="CHEBI:15378"/>
        <dbReference type="ChEBI" id="CHEBI:17359"/>
        <dbReference type="ChEBI" id="CHEBI:57392"/>
        <dbReference type="ChEBI" id="CHEBI:78349"/>
        <dbReference type="EC" id="3.13.1.4"/>
    </reaction>
    <physiologicalReaction direction="left-to-right" evidence="6">
        <dbReference type="Rhea" id="RHEA:41625"/>
    </physiologicalReaction>
</comment>
<evidence type="ECO:0000313" key="17">
    <source>
        <dbReference type="Proteomes" id="UP000051587"/>
    </source>
</evidence>
<dbReference type="GO" id="GO:0003995">
    <property type="term" value="F:acyl-CoA dehydrogenase activity"/>
    <property type="evidence" value="ECO:0007669"/>
    <property type="project" value="InterPro"/>
</dbReference>
<dbReference type="STRING" id="53501.SAMN04488043_11038"/>
<comment type="similarity">
    <text evidence="2 12">Belongs to the acyl-CoA dehydrogenase family.</text>
</comment>
<dbReference type="GO" id="GO:0050660">
    <property type="term" value="F:flavin adenine dinucleotide binding"/>
    <property type="evidence" value="ECO:0007669"/>
    <property type="project" value="InterPro"/>
</dbReference>
<dbReference type="InterPro" id="IPR009100">
    <property type="entry name" value="AcylCoA_DH/oxidase_NM_dom_sf"/>
</dbReference>
<dbReference type="InterPro" id="IPR037069">
    <property type="entry name" value="AcylCoA_DH/ox_N_sf"/>
</dbReference>
<dbReference type="PIRSF" id="PIRSF016578">
    <property type="entry name" value="HsaA"/>
    <property type="match status" value="1"/>
</dbReference>
<evidence type="ECO:0000256" key="3">
    <source>
        <dbReference type="ARBA" id="ARBA00022630"/>
    </source>
</evidence>
<dbReference type="AlphaFoldDB" id="A0A0P1FVW4"/>